<dbReference type="EMBL" id="CAJNOC010002241">
    <property type="protein sequence ID" value="CAF0921333.1"/>
    <property type="molecule type" value="Genomic_DNA"/>
</dbReference>
<name>A0A814AZU3_9BILA</name>
<gene>
    <name evidence="2" type="ORF">OXX778_LOCUS12399</name>
</gene>
<evidence type="ECO:0000256" key="1">
    <source>
        <dbReference type="SAM" id="MobiDB-lite"/>
    </source>
</evidence>
<sequence>MRNSIIDGANKDLIHCLCEFIYNTLKGNVELKDDDKTKLMKSKHYDWIKEESLTPFSADLRRFSNMLNKTLKNYNQSNNLTPRNIRNTPPAETTRSKRPISDQTYREITEVAKKKEKSKRNKRSYDPPAPASFTGHTSFKHTVEKKNKLNHWLIEQEPYTLHRPLKKFRLNQFVVVDNSYLKTAW</sequence>
<dbReference type="AlphaFoldDB" id="A0A814AZU3"/>
<dbReference type="Proteomes" id="UP000663879">
    <property type="component" value="Unassembled WGS sequence"/>
</dbReference>
<keyword evidence="3" id="KW-1185">Reference proteome</keyword>
<feature type="compositionally biased region" description="Basic and acidic residues" evidence="1">
    <location>
        <begin position="104"/>
        <end position="113"/>
    </location>
</feature>
<organism evidence="2 3">
    <name type="scientific">Brachionus calyciflorus</name>
    <dbReference type="NCBI Taxonomy" id="104777"/>
    <lineage>
        <taxon>Eukaryota</taxon>
        <taxon>Metazoa</taxon>
        <taxon>Spiralia</taxon>
        <taxon>Gnathifera</taxon>
        <taxon>Rotifera</taxon>
        <taxon>Eurotatoria</taxon>
        <taxon>Monogononta</taxon>
        <taxon>Pseudotrocha</taxon>
        <taxon>Ploima</taxon>
        <taxon>Brachionidae</taxon>
        <taxon>Brachionus</taxon>
    </lineage>
</organism>
<dbReference type="OrthoDB" id="6773808at2759"/>
<evidence type="ECO:0000313" key="3">
    <source>
        <dbReference type="Proteomes" id="UP000663879"/>
    </source>
</evidence>
<feature type="non-terminal residue" evidence="2">
    <location>
        <position position="185"/>
    </location>
</feature>
<proteinExistence type="predicted"/>
<feature type="compositionally biased region" description="Polar residues" evidence="1">
    <location>
        <begin position="74"/>
        <end position="93"/>
    </location>
</feature>
<reference evidence="2" key="1">
    <citation type="submission" date="2021-02" db="EMBL/GenBank/DDBJ databases">
        <authorList>
            <person name="Nowell W R."/>
        </authorList>
    </citation>
    <scope>NUCLEOTIDE SEQUENCE</scope>
    <source>
        <strain evidence="2">Ploen Becks lab</strain>
    </source>
</reference>
<feature type="region of interest" description="Disordered" evidence="1">
    <location>
        <begin position="74"/>
        <end position="140"/>
    </location>
</feature>
<accession>A0A814AZU3</accession>
<comment type="caution">
    <text evidence="2">The sequence shown here is derived from an EMBL/GenBank/DDBJ whole genome shotgun (WGS) entry which is preliminary data.</text>
</comment>
<protein>
    <submittedName>
        <fullName evidence="2">Uncharacterized protein</fullName>
    </submittedName>
</protein>
<evidence type="ECO:0000313" key="2">
    <source>
        <dbReference type="EMBL" id="CAF0921333.1"/>
    </source>
</evidence>